<dbReference type="Gene3D" id="2.170.130.10">
    <property type="entry name" value="TonB-dependent receptor, plug domain"/>
    <property type="match status" value="1"/>
</dbReference>
<reference evidence="3" key="1">
    <citation type="journal article" date="2019" name="Int. J. Syst. Evol. Microbiol.">
        <title>The Global Catalogue of Microorganisms (GCM) 10K type strain sequencing project: providing services to taxonomists for standard genome sequencing and annotation.</title>
        <authorList>
            <consortium name="The Broad Institute Genomics Platform"/>
            <consortium name="The Broad Institute Genome Sequencing Center for Infectious Disease"/>
            <person name="Wu L."/>
            <person name="Ma J."/>
        </authorList>
    </citation>
    <scope>NUCLEOTIDE SEQUENCE [LARGE SCALE GENOMIC DNA]</scope>
    <source>
        <strain evidence="3">JCM 16704</strain>
    </source>
</reference>
<feature type="domain" description="TonB-dependent receptor plug" evidence="1">
    <location>
        <begin position="79"/>
        <end position="207"/>
    </location>
</feature>
<dbReference type="InterPro" id="IPR037066">
    <property type="entry name" value="Plug_dom_sf"/>
</dbReference>
<sequence>MPNYETILKKFYMKQLYTQFFIVFVWLLPSQVMARGESVGFGVFKDSFDTRSFSQKDTNENPNALNVIKIGNTKFKLSNDSVAVKELSKYPLTSLQQVLKGTSSGVYVQQSSGEPGTIKENMTIRGISRPILNAKNFSDNKPLVVVNGIPLIEDPNLVYDIQNSENTPVGTATNIFSLMDLDNIESIHVLKDPSTTAIYGPRAANGVIYVTTKNARSGERRISINGYTGFATPPSLYTINAEFERDFRQPFYDQYATEAQKAAYPSYLSDSSNVNYYGPSNWVEEYYKTTPIYSVNGSLEGGGDRSNFRFFANHMKNANSADDTKLKRYMGSFYINMIPTTWLKLSGNIQLGRLERGRNRSLTERFSETNFVPDLSTPFAPNKSLYGQYLNEYDKKSFDDNINTSLLGLFSLDFRLAKDLNFMSRISMDYNENRRDLFWPSTLMTYNNYASNYFGYNERLSFDNVVNYRKELGEGSILLEGGFSVQADKQKYNYIQAYRGPNDYIKINKVSGDKNKAEYLQSIGFIPYLYTDKTQHRLISGFLKGTYSHNSGFDVSALFRRDGSSLYQASKRWFNSFAFDAKYDINKLIGSDGFDYLKASASYGRMGNLPLSDMEAAGLQYSSSLGWDGNKAVLSYNGIGTISRPYSFGWVGYDIPWSYQDVINLGLSLKTKSNFGANIEYYQKQSHNVLFPIPTVAESGYKFEYSTGMAVKNNGVDLTLNYSLPTDENKFGWNSSFNISYNTNKLTKLPKGFDELVVGRNKLKVGERVDAYWLLENQGIYKNDLDVPVRANDYKIMTYNGVDMKGGDPRWLDRNNDFDINNDDRKLMGNILPKWTGGFMNQFTYKNFDLSFLLYFNMKRDILNQNAARYYDFVNVSESTSLAGVREITYWEKHFDTDKYPLYNPWSSVSPYQVEQDMFLEDGSFLKLKNLSLGYDLTKVLNNKKVQRAYVYVTGSNLLTITKYSGRDPELVNYYGYDTGAGLGLDKTFTLGFKLDF</sequence>
<evidence type="ECO:0000313" key="2">
    <source>
        <dbReference type="EMBL" id="GAA4144632.1"/>
    </source>
</evidence>
<dbReference type="InterPro" id="IPR023997">
    <property type="entry name" value="TonB-dep_OMP_SusC/RagA_CS"/>
</dbReference>
<evidence type="ECO:0000259" key="1">
    <source>
        <dbReference type="Pfam" id="PF07715"/>
    </source>
</evidence>
<dbReference type="InterPro" id="IPR012910">
    <property type="entry name" value="Plug_dom"/>
</dbReference>
<dbReference type="Proteomes" id="UP001500101">
    <property type="component" value="Unassembled WGS sequence"/>
</dbReference>
<dbReference type="Pfam" id="PF07715">
    <property type="entry name" value="Plug"/>
    <property type="match status" value="1"/>
</dbReference>
<name>A0ABP7Z041_9SPHI</name>
<comment type="caution">
    <text evidence="2">The sequence shown here is derived from an EMBL/GenBank/DDBJ whole genome shotgun (WGS) entry which is preliminary data.</text>
</comment>
<dbReference type="SUPFAM" id="SSF56935">
    <property type="entry name" value="Porins"/>
    <property type="match status" value="1"/>
</dbReference>
<dbReference type="NCBIfam" id="TIGR04056">
    <property type="entry name" value="OMP_RagA_SusC"/>
    <property type="match status" value="1"/>
</dbReference>
<evidence type="ECO:0000313" key="3">
    <source>
        <dbReference type="Proteomes" id="UP001500101"/>
    </source>
</evidence>
<organism evidence="2 3">
    <name type="scientific">Sphingobacterium kyonggiense</name>
    <dbReference type="NCBI Taxonomy" id="714075"/>
    <lineage>
        <taxon>Bacteria</taxon>
        <taxon>Pseudomonadati</taxon>
        <taxon>Bacteroidota</taxon>
        <taxon>Sphingobacteriia</taxon>
        <taxon>Sphingobacteriales</taxon>
        <taxon>Sphingobacteriaceae</taxon>
        <taxon>Sphingobacterium</taxon>
    </lineage>
</organism>
<keyword evidence="3" id="KW-1185">Reference proteome</keyword>
<protein>
    <submittedName>
        <fullName evidence="2">SusC/RagA family TonB-linked outer membrane protein</fullName>
    </submittedName>
</protein>
<accession>A0ABP7Z041</accession>
<dbReference type="EMBL" id="BAAAZI010000011">
    <property type="protein sequence ID" value="GAA4144632.1"/>
    <property type="molecule type" value="Genomic_DNA"/>
</dbReference>
<proteinExistence type="predicted"/>
<dbReference type="InterPro" id="IPR023996">
    <property type="entry name" value="TonB-dep_OMP_SusC/RagA"/>
</dbReference>
<gene>
    <name evidence="2" type="ORF">GCM10022216_27770</name>
</gene>
<dbReference type="NCBIfam" id="TIGR04057">
    <property type="entry name" value="SusC_RagA_signa"/>
    <property type="match status" value="1"/>
</dbReference>